<dbReference type="GeneID" id="2844016"/>
<evidence type="ECO:0000313" key="1">
    <source>
        <dbReference type="EMBL" id="AAT43560.1"/>
    </source>
</evidence>
<dbReference type="AlphaFoldDB" id="Q6L0E2"/>
<sequence>MDLKDLQNIVSKFIDDRDWRKFQTARDIAMSASVESNELLELFLWDRNHDNEILNDKKLLKMVMNETSDVLFACLSMADHLNFDLERAFLEKMDELNKRYDINNVKGKNVKIPSPEHLNQEDR</sequence>
<reference evidence="1 2" key="1">
    <citation type="journal article" date="2004" name="Proc. Natl. Acad. Sci. U.S.A.">
        <title>Genome sequence of Picrophilus torridus and its implications for life around pH 0.</title>
        <authorList>
            <person name="Futterer O."/>
            <person name="Angelov A."/>
            <person name="Liesegang H."/>
            <person name="Gottschalk G."/>
            <person name="Schleper C."/>
            <person name="Schepers B."/>
            <person name="Dock C."/>
            <person name="Antranikian G."/>
            <person name="Liebl W."/>
        </authorList>
    </citation>
    <scope>NUCLEOTIDE SEQUENCE [LARGE SCALE GENOMIC DNA]</scope>
    <source>
        <strain evidence="2">ATCC 700027 / DSM 9790 / JCM 10055 / NBRC 100828</strain>
    </source>
</reference>
<name>Q6L0E2_PICTO</name>
<dbReference type="PANTHER" id="PTHR46523:SF1">
    <property type="entry name" value="DCTP PYROPHOSPHATASE 1"/>
    <property type="match status" value="1"/>
</dbReference>
<evidence type="ECO:0008006" key="3">
    <source>
        <dbReference type="Google" id="ProtNLM"/>
    </source>
</evidence>
<gene>
    <name evidence="1" type="ordered locus">PTO0975</name>
</gene>
<proteinExistence type="predicted"/>
<dbReference type="GO" id="GO:0047429">
    <property type="term" value="F:nucleoside triphosphate diphosphatase activity"/>
    <property type="evidence" value="ECO:0007669"/>
    <property type="project" value="InterPro"/>
</dbReference>
<evidence type="ECO:0000313" key="2">
    <source>
        <dbReference type="Proteomes" id="UP000000438"/>
    </source>
</evidence>
<dbReference type="HOGENOM" id="CLU_110454_2_1_2"/>
<organism evidence="1 2">
    <name type="scientific">Picrophilus torridus (strain ATCC 700027 / DSM 9790 / JCM 10055 / NBRC 100828 / KAW 2/3)</name>
    <dbReference type="NCBI Taxonomy" id="1122961"/>
    <lineage>
        <taxon>Archaea</taxon>
        <taxon>Methanobacteriati</taxon>
        <taxon>Thermoplasmatota</taxon>
        <taxon>Thermoplasmata</taxon>
        <taxon>Thermoplasmatales</taxon>
        <taxon>Picrophilaceae</taxon>
        <taxon>Picrophilus</taxon>
    </lineage>
</organism>
<dbReference type="InParanoid" id="Q6L0E2"/>
<protein>
    <recommendedName>
        <fullName evidence="3">Nucleotide pyrophosphohydrolase</fullName>
    </recommendedName>
</protein>
<dbReference type="EMBL" id="AE017261">
    <property type="protein sequence ID" value="AAT43560.1"/>
    <property type="molecule type" value="Genomic_DNA"/>
</dbReference>
<dbReference type="KEGG" id="pto:PTO0975"/>
<dbReference type="InterPro" id="IPR025984">
    <property type="entry name" value="DCTPP"/>
</dbReference>
<dbReference type="RefSeq" id="WP_011177776.1">
    <property type="nucleotide sequence ID" value="NC_005877.1"/>
</dbReference>
<dbReference type="InterPro" id="IPR052555">
    <property type="entry name" value="dCTP_Pyrophosphatase"/>
</dbReference>
<dbReference type="eggNOG" id="arCOG01084">
    <property type="taxonomic scope" value="Archaea"/>
</dbReference>
<dbReference type="GO" id="GO:0009143">
    <property type="term" value="P:nucleoside triphosphate catabolic process"/>
    <property type="evidence" value="ECO:0007669"/>
    <property type="project" value="InterPro"/>
</dbReference>
<dbReference type="PIRSF" id="PIRSF029826">
    <property type="entry name" value="UCP029826_pph"/>
    <property type="match status" value="1"/>
</dbReference>
<dbReference type="Proteomes" id="UP000000438">
    <property type="component" value="Chromosome"/>
</dbReference>
<dbReference type="STRING" id="263820.PTO0975"/>
<dbReference type="PANTHER" id="PTHR46523">
    <property type="entry name" value="DCTP PYROPHOSPHATASE 1"/>
    <property type="match status" value="1"/>
</dbReference>
<accession>Q6L0E2</accession>
<dbReference type="PaxDb" id="263820-PTO0975"/>
<dbReference type="Gene3D" id="1.10.287.1080">
    <property type="entry name" value="MazG-like"/>
    <property type="match status" value="1"/>
</dbReference>
<dbReference type="SUPFAM" id="SSF101386">
    <property type="entry name" value="all-alpha NTP pyrophosphatases"/>
    <property type="match status" value="1"/>
</dbReference>
<dbReference type="Pfam" id="PF12643">
    <property type="entry name" value="MazG-like"/>
    <property type="match status" value="1"/>
</dbReference>